<sequence>MVRKYVRKTERQAWSGESMQAAINALANKEMGAPKAAKKFRIPQTTLERRFKVFRENAETSVAEASAKSLGAFKTVFNTEQEQELVSYVLRMESLLHGLTGKEVRSIAFQLAEKNKIRHNFNKEEKLAGVDWLKGFLNRNPNLSIRVPESVSVARSMGFNAVVVNKFFKLLENTIDKYNFSPDRIFNCDETGISSVGKCNPKIIAQKGKKQIGSIASAERGKTVTIEICMSASGNFMPPMFIFPRVRMKDCLLDNAPPNSTAMCHKTGWMQLDIFFEWFKKFVSWSRASKKNMVLLLLDGHMSHTKNIKVIDYARDNGVVILCFPPHCTHRLQPLDVGFMKPLSTYYSEEVKKWLRVHPGRVVAQEDIAGLFAEAFYKAATSGLQIVTYSQKAISSLLQ</sequence>
<gene>
    <name evidence="5" type="primary">LOC115890837</name>
</gene>
<dbReference type="InParanoid" id="A0A6J2YUT5"/>
<feature type="domain" description="DDE-1" evidence="2">
    <location>
        <begin position="223"/>
        <end position="355"/>
    </location>
</feature>
<evidence type="ECO:0000256" key="1">
    <source>
        <dbReference type="ARBA" id="ARBA00004123"/>
    </source>
</evidence>
<dbReference type="PANTHER" id="PTHR19303:SF74">
    <property type="entry name" value="POGO TRANSPOSABLE ELEMENT WITH KRAB DOMAIN"/>
    <property type="match status" value="1"/>
</dbReference>
<dbReference type="SUPFAM" id="SSF46689">
    <property type="entry name" value="Homeodomain-like"/>
    <property type="match status" value="1"/>
</dbReference>
<organism evidence="4 5">
    <name type="scientific">Sitophilus oryzae</name>
    <name type="common">Rice weevil</name>
    <name type="synonym">Curculio oryzae</name>
    <dbReference type="NCBI Taxonomy" id="7048"/>
    <lineage>
        <taxon>Eukaryota</taxon>
        <taxon>Metazoa</taxon>
        <taxon>Ecdysozoa</taxon>
        <taxon>Arthropoda</taxon>
        <taxon>Hexapoda</taxon>
        <taxon>Insecta</taxon>
        <taxon>Pterygota</taxon>
        <taxon>Neoptera</taxon>
        <taxon>Endopterygota</taxon>
        <taxon>Coleoptera</taxon>
        <taxon>Polyphaga</taxon>
        <taxon>Cucujiformia</taxon>
        <taxon>Curculionidae</taxon>
        <taxon>Dryophthorinae</taxon>
        <taxon>Sitophilus</taxon>
    </lineage>
</organism>
<name>A0A6J2YUT5_SITOR</name>
<dbReference type="PANTHER" id="PTHR19303">
    <property type="entry name" value="TRANSPOSON"/>
    <property type="match status" value="1"/>
</dbReference>
<keyword evidence="4" id="KW-1185">Reference proteome</keyword>
<evidence type="ECO:0000259" key="3">
    <source>
        <dbReference type="Pfam" id="PF05225"/>
    </source>
</evidence>
<dbReference type="Pfam" id="PF03184">
    <property type="entry name" value="DDE_1"/>
    <property type="match status" value="1"/>
</dbReference>
<dbReference type="InterPro" id="IPR007889">
    <property type="entry name" value="HTH_Psq"/>
</dbReference>
<dbReference type="AlphaFoldDB" id="A0A6J2YUT5"/>
<dbReference type="RefSeq" id="XP_030767044.1">
    <property type="nucleotide sequence ID" value="XM_030911184.1"/>
</dbReference>
<reference evidence="5" key="1">
    <citation type="submission" date="2025-08" db="UniProtKB">
        <authorList>
            <consortium name="RefSeq"/>
        </authorList>
    </citation>
    <scope>IDENTIFICATION</scope>
    <source>
        <tissue evidence="5">Gonads</tissue>
    </source>
</reference>
<dbReference type="GO" id="GO:0003677">
    <property type="term" value="F:DNA binding"/>
    <property type="evidence" value="ECO:0007669"/>
    <property type="project" value="InterPro"/>
</dbReference>
<protein>
    <submittedName>
        <fullName evidence="5">Tigger transposable element-derived protein 6-like</fullName>
    </submittedName>
</protein>
<dbReference type="InterPro" id="IPR050863">
    <property type="entry name" value="CenT-Element_Derived"/>
</dbReference>
<dbReference type="Pfam" id="PF05225">
    <property type="entry name" value="HTH_psq"/>
    <property type="match status" value="1"/>
</dbReference>
<proteinExistence type="predicted"/>
<dbReference type="InterPro" id="IPR009057">
    <property type="entry name" value="Homeodomain-like_sf"/>
</dbReference>
<evidence type="ECO:0000313" key="4">
    <source>
        <dbReference type="Proteomes" id="UP000504635"/>
    </source>
</evidence>
<evidence type="ECO:0000313" key="5">
    <source>
        <dbReference type="RefSeq" id="XP_030767044.1"/>
    </source>
</evidence>
<feature type="domain" description="HTH psq-type" evidence="3">
    <location>
        <begin position="17"/>
        <end position="52"/>
    </location>
</feature>
<evidence type="ECO:0000259" key="2">
    <source>
        <dbReference type="Pfam" id="PF03184"/>
    </source>
</evidence>
<dbReference type="Gene3D" id="1.10.10.60">
    <property type="entry name" value="Homeodomain-like"/>
    <property type="match status" value="1"/>
</dbReference>
<dbReference type="Proteomes" id="UP000504635">
    <property type="component" value="Unplaced"/>
</dbReference>
<dbReference type="OrthoDB" id="6766063at2759"/>
<dbReference type="GO" id="GO:0005634">
    <property type="term" value="C:nucleus"/>
    <property type="evidence" value="ECO:0007669"/>
    <property type="project" value="UniProtKB-SubCell"/>
</dbReference>
<dbReference type="GeneID" id="115890837"/>
<dbReference type="KEGG" id="soy:115890837"/>
<accession>A0A6J2YUT5</accession>
<dbReference type="InterPro" id="IPR004875">
    <property type="entry name" value="DDE_SF_endonuclease_dom"/>
</dbReference>
<comment type="subcellular location">
    <subcellularLocation>
        <location evidence="1">Nucleus</location>
    </subcellularLocation>
</comment>